<evidence type="ECO:0000313" key="2">
    <source>
        <dbReference type="EMBL" id="PPE73147.1"/>
    </source>
</evidence>
<keyword evidence="1" id="KW-0472">Membrane</keyword>
<feature type="transmembrane region" description="Helical" evidence="1">
    <location>
        <begin position="333"/>
        <end position="353"/>
    </location>
</feature>
<organism evidence="2 3">
    <name type="scientific">Solimonas fluminis</name>
    <dbReference type="NCBI Taxonomy" id="2086571"/>
    <lineage>
        <taxon>Bacteria</taxon>
        <taxon>Pseudomonadati</taxon>
        <taxon>Pseudomonadota</taxon>
        <taxon>Gammaproteobacteria</taxon>
        <taxon>Nevskiales</taxon>
        <taxon>Nevskiaceae</taxon>
        <taxon>Solimonas</taxon>
    </lineage>
</organism>
<proteinExistence type="predicted"/>
<keyword evidence="1" id="KW-0812">Transmembrane</keyword>
<accession>A0A2S5TE22</accession>
<name>A0A2S5TE22_9GAMM</name>
<dbReference type="RefSeq" id="WP_104231186.1">
    <property type="nucleotide sequence ID" value="NZ_PSNW01000008.1"/>
</dbReference>
<dbReference type="AlphaFoldDB" id="A0A2S5TE22"/>
<protein>
    <recommendedName>
        <fullName evidence="4">Peptidase M48 domain-containing protein</fullName>
    </recommendedName>
</protein>
<dbReference type="OrthoDB" id="9789270at2"/>
<keyword evidence="1" id="KW-1133">Transmembrane helix</keyword>
<keyword evidence="3" id="KW-1185">Reference proteome</keyword>
<reference evidence="2 3" key="1">
    <citation type="submission" date="2018-02" db="EMBL/GenBank/DDBJ databases">
        <title>Genome sequencing of Solimonas sp. HR-BB.</title>
        <authorList>
            <person name="Lee Y."/>
            <person name="Jeon C.O."/>
        </authorList>
    </citation>
    <scope>NUCLEOTIDE SEQUENCE [LARGE SCALE GENOMIC DNA]</scope>
    <source>
        <strain evidence="2 3">HR-BB</strain>
    </source>
</reference>
<evidence type="ECO:0008006" key="4">
    <source>
        <dbReference type="Google" id="ProtNLM"/>
    </source>
</evidence>
<dbReference type="EMBL" id="PSNW01000008">
    <property type="protein sequence ID" value="PPE73147.1"/>
    <property type="molecule type" value="Genomic_DNA"/>
</dbReference>
<feature type="transmembrane region" description="Helical" evidence="1">
    <location>
        <begin position="142"/>
        <end position="162"/>
    </location>
</feature>
<sequence>MTQAVPAGSFQVTLTGRRLSPVTDADLLQRLREQFGLSADQAVQLLVGPLIVRQSLEVKFAAKVASAFRACGMEALVEPMAGAGMEPAPVPAAAHTELPAAAAPSAVQAATPLAALAALASQAPPASRLDLDRERQIRRGGLMVAAVRGAYVVLVLAVAAAWALSLLRNVLALADVSLLSTLYSLLVPGLGGLALIGLLLWPLLAPRKAVPGRLALDPAQEAEFFRGLSGLCTALGVPEPGEVIIDGDSGVGIKPQPDGRVRLRLGLALLASLPSREVVGLVAQQLALQAGGRGLLRVLEVQRWLQQRAYDTDLWDEALARRQERADSGAGRTLGRVLVAGLGVGRLLMAGFYRLSLRLGAKALRIASHEADRRAALLVGSRLFPLMLRNQRAVEQAADEVRALASSPAANPGRQLPEDLFEAIASQFRAIDAANLSAIDAELENEHQEFSPGLPPWGERIARVRQQQAPPVYASSLPARLLLEQCELYCLKLSRDWYEREGIAAPAAAASAAQPGLTPAMRAAREMQRETLERYFNGQFRPWPLLQAVPPPDSDITGLGWQGTIDTLRRRSPEMTQDWVAAAEWERRRAPLLLAAGLAMKPSHFGVSGYDHLAQAHLWQLLEQVRRRDTDAHHRLAEDLKLHAFRIDCAIRALMDQERLQAEFLRSLLQRLHEMEGDAAMLGELQRSVLALQTIAADGEHPDAQKDLNEALRLFRGHATRLLNTGHSAAQTVLEGGTVSGYLLLRCPLAGPERMTDAARYLQDASGMVDAFQDLYQAALGELVSLCERAERACAIQPIRRIDPLSLGL</sequence>
<comment type="caution">
    <text evidence="2">The sequence shown here is derived from an EMBL/GenBank/DDBJ whole genome shotgun (WGS) entry which is preliminary data.</text>
</comment>
<feature type="transmembrane region" description="Helical" evidence="1">
    <location>
        <begin position="182"/>
        <end position="204"/>
    </location>
</feature>
<evidence type="ECO:0000256" key="1">
    <source>
        <dbReference type="SAM" id="Phobius"/>
    </source>
</evidence>
<gene>
    <name evidence="2" type="ORF">C3942_15115</name>
</gene>
<evidence type="ECO:0000313" key="3">
    <source>
        <dbReference type="Proteomes" id="UP000238220"/>
    </source>
</evidence>
<dbReference type="Proteomes" id="UP000238220">
    <property type="component" value="Unassembled WGS sequence"/>
</dbReference>